<dbReference type="GO" id="GO:0055085">
    <property type="term" value="P:transmembrane transport"/>
    <property type="evidence" value="ECO:0007669"/>
    <property type="project" value="InterPro"/>
</dbReference>
<accession>A0A0R3W5Y4</accession>
<evidence type="ECO:0000256" key="8">
    <source>
        <dbReference type="RuleBase" id="RU000488"/>
    </source>
</evidence>
<feature type="repeat" description="Solcar" evidence="7">
    <location>
        <begin position="2"/>
        <end position="94"/>
    </location>
</feature>
<organism evidence="11">
    <name type="scientific">Taenia asiatica</name>
    <name type="common">Asian tapeworm</name>
    <dbReference type="NCBI Taxonomy" id="60517"/>
    <lineage>
        <taxon>Eukaryota</taxon>
        <taxon>Metazoa</taxon>
        <taxon>Spiralia</taxon>
        <taxon>Lophotrochozoa</taxon>
        <taxon>Platyhelminthes</taxon>
        <taxon>Cestoda</taxon>
        <taxon>Eucestoda</taxon>
        <taxon>Cyclophyllidea</taxon>
        <taxon>Taeniidae</taxon>
        <taxon>Taenia</taxon>
    </lineage>
</organism>
<evidence type="ECO:0000256" key="7">
    <source>
        <dbReference type="PROSITE-ProRule" id="PRU00282"/>
    </source>
</evidence>
<feature type="repeat" description="Solcar" evidence="7">
    <location>
        <begin position="196"/>
        <end position="297"/>
    </location>
</feature>
<dbReference type="WBParaSite" id="TASK_0000556501-mRNA-1">
    <property type="protein sequence ID" value="TASK_0000556501-mRNA-1"/>
    <property type="gene ID" value="TASK_0000556501"/>
</dbReference>
<dbReference type="SUPFAM" id="SSF103506">
    <property type="entry name" value="Mitochondrial carrier"/>
    <property type="match status" value="1"/>
</dbReference>
<evidence type="ECO:0000256" key="3">
    <source>
        <dbReference type="ARBA" id="ARBA00022448"/>
    </source>
</evidence>
<dbReference type="AlphaFoldDB" id="A0A0R3W5Y4"/>
<evidence type="ECO:0000256" key="6">
    <source>
        <dbReference type="ARBA" id="ARBA00023136"/>
    </source>
</evidence>
<dbReference type="InterPro" id="IPR023395">
    <property type="entry name" value="MCP_dom_sf"/>
</dbReference>
<dbReference type="STRING" id="60517.A0A0R3W5Y4"/>
<dbReference type="Proteomes" id="UP000282613">
    <property type="component" value="Unassembled WGS sequence"/>
</dbReference>
<name>A0A0R3W5Y4_TAEAS</name>
<evidence type="ECO:0000256" key="4">
    <source>
        <dbReference type="ARBA" id="ARBA00022692"/>
    </source>
</evidence>
<reference evidence="9 10" key="2">
    <citation type="submission" date="2018-11" db="EMBL/GenBank/DDBJ databases">
        <authorList>
            <consortium name="Pathogen Informatics"/>
        </authorList>
    </citation>
    <scope>NUCLEOTIDE SEQUENCE [LARGE SCALE GENOMIC DNA]</scope>
</reference>
<keyword evidence="3 8" id="KW-0813">Transport</keyword>
<dbReference type="PANTHER" id="PTHR24089">
    <property type="entry name" value="SOLUTE CARRIER FAMILY 25"/>
    <property type="match status" value="1"/>
</dbReference>
<gene>
    <name evidence="9" type="ORF">TASK_LOCUS5566</name>
</gene>
<dbReference type="InterPro" id="IPR002067">
    <property type="entry name" value="MCP"/>
</dbReference>
<evidence type="ECO:0000256" key="2">
    <source>
        <dbReference type="ARBA" id="ARBA00006375"/>
    </source>
</evidence>
<dbReference type="InterPro" id="IPR018108">
    <property type="entry name" value="MCP_transmembrane"/>
</dbReference>
<dbReference type="EMBL" id="UYRS01018425">
    <property type="protein sequence ID" value="VDK35281.1"/>
    <property type="molecule type" value="Genomic_DNA"/>
</dbReference>
<keyword evidence="10" id="KW-1185">Reference proteome</keyword>
<dbReference type="Pfam" id="PF00153">
    <property type="entry name" value="Mito_carr"/>
    <property type="match status" value="3"/>
</dbReference>
<dbReference type="OrthoDB" id="18574at2759"/>
<keyword evidence="6 7" id="KW-0472">Membrane</keyword>
<dbReference type="Gene3D" id="1.50.40.10">
    <property type="entry name" value="Mitochondrial carrier domain"/>
    <property type="match status" value="1"/>
</dbReference>
<evidence type="ECO:0000256" key="1">
    <source>
        <dbReference type="ARBA" id="ARBA00004141"/>
    </source>
</evidence>
<keyword evidence="5" id="KW-0677">Repeat</keyword>
<feature type="repeat" description="Solcar" evidence="7">
    <location>
        <begin position="103"/>
        <end position="189"/>
    </location>
</feature>
<comment type="subcellular location">
    <subcellularLocation>
        <location evidence="1">Membrane</location>
        <topology evidence="1">Multi-pass membrane protein</topology>
    </subcellularLocation>
</comment>
<dbReference type="PROSITE" id="PS50920">
    <property type="entry name" value="SOLCAR"/>
    <property type="match status" value="3"/>
</dbReference>
<keyword evidence="4 7" id="KW-0812">Transmembrane</keyword>
<dbReference type="GO" id="GO:0016020">
    <property type="term" value="C:membrane"/>
    <property type="evidence" value="ECO:0007669"/>
    <property type="project" value="UniProtKB-SubCell"/>
</dbReference>
<comment type="similarity">
    <text evidence="2 8">Belongs to the mitochondrial carrier (TC 2.A.29) family.</text>
</comment>
<evidence type="ECO:0000256" key="5">
    <source>
        <dbReference type="ARBA" id="ARBA00022737"/>
    </source>
</evidence>
<dbReference type="PRINTS" id="PR00926">
    <property type="entry name" value="MITOCARRIER"/>
</dbReference>
<sequence>MCDNRKDAIAGSLSGFSVRALTQPLDVLKIRFQLQVESISYRNGGYYQGISQAFRRIIEEEGVCALWKGHLAGQFLSTIFTSSEFFFFHTFSDWSVNRHHCNRTAVNDAVSGGMAGGMTTFICQPIDVLRTRLAGQGYIRVYRGFFHGVQQMLVNEGPTSFWRGLAPSLILIVPQNAIAFATYGGLKRWFGGFQNSSVLLTLFSGAVAGCLARSAVYPLDVVKKRFQAVGFEEARRHFGRLPARSNSEWGLVTADCLCRIYLEEGFMGIFKGWTPAMLKAGVSTGLTFTFFEIYKSLLC</sequence>
<evidence type="ECO:0000313" key="10">
    <source>
        <dbReference type="Proteomes" id="UP000282613"/>
    </source>
</evidence>
<protein>
    <submittedName>
        <fullName evidence="11">Mitochondrial carrier protein</fullName>
    </submittedName>
</protein>
<reference evidence="11" key="1">
    <citation type="submission" date="2017-02" db="UniProtKB">
        <authorList>
            <consortium name="WormBaseParasite"/>
        </authorList>
    </citation>
    <scope>IDENTIFICATION</scope>
</reference>
<proteinExistence type="inferred from homology"/>
<evidence type="ECO:0000313" key="9">
    <source>
        <dbReference type="EMBL" id="VDK35281.1"/>
    </source>
</evidence>
<evidence type="ECO:0000313" key="11">
    <source>
        <dbReference type="WBParaSite" id="TASK_0000556501-mRNA-1"/>
    </source>
</evidence>